<evidence type="ECO:0000313" key="1">
    <source>
        <dbReference type="EMBL" id="MDB9537855.1"/>
    </source>
</evidence>
<dbReference type="Proteomes" id="UP001211249">
    <property type="component" value="Unassembled WGS sequence"/>
</dbReference>
<dbReference type="EMBL" id="JAQMUC010000096">
    <property type="protein sequence ID" value="MDB9537855.1"/>
    <property type="molecule type" value="Genomic_DNA"/>
</dbReference>
<dbReference type="InterPro" id="IPR025427">
    <property type="entry name" value="DUF4160"/>
</dbReference>
<keyword evidence="2" id="KW-1185">Reference proteome</keyword>
<proteinExistence type="predicted"/>
<evidence type="ECO:0000313" key="2">
    <source>
        <dbReference type="Proteomes" id="UP001211249"/>
    </source>
</evidence>
<name>A0ABT5AKM0_9CYAN</name>
<reference evidence="1 2" key="1">
    <citation type="submission" date="2023-01" db="EMBL/GenBank/DDBJ databases">
        <title>Genomes from the Australian National Cyanobacteria Reference Collection.</title>
        <authorList>
            <person name="Willis A."/>
            <person name="Lee E.M.F."/>
        </authorList>
    </citation>
    <scope>NUCLEOTIDE SEQUENCE [LARGE SCALE GENOMIC DNA]</scope>
    <source>
        <strain evidence="1 2">CS-1226</strain>
    </source>
</reference>
<sequence length="85" mass="9995">MIFIPEVTRFYGIVIKIFFGDHQPPHFHAVYGEYNALVDIESLKIIEGDLPSRAEKMVIEWAILYQKELLNMWNSQEFSKLPPLK</sequence>
<organism evidence="1 2">
    <name type="scientific">Dolichospermum planctonicum CS-1226</name>
    <dbReference type="NCBI Taxonomy" id="3021751"/>
    <lineage>
        <taxon>Bacteria</taxon>
        <taxon>Bacillati</taxon>
        <taxon>Cyanobacteriota</taxon>
        <taxon>Cyanophyceae</taxon>
        <taxon>Nostocales</taxon>
        <taxon>Aphanizomenonaceae</taxon>
        <taxon>Dolichospermum</taxon>
        <taxon>Dolichospermum planctonicum</taxon>
    </lineage>
</organism>
<protein>
    <submittedName>
        <fullName evidence="1">DUF4160 domain-containing protein</fullName>
    </submittedName>
</protein>
<accession>A0ABT5AKM0</accession>
<gene>
    <name evidence="1" type="ORF">PN451_18785</name>
</gene>
<comment type="caution">
    <text evidence="1">The sequence shown here is derived from an EMBL/GenBank/DDBJ whole genome shotgun (WGS) entry which is preliminary data.</text>
</comment>
<dbReference type="RefSeq" id="WP_271797463.1">
    <property type="nucleotide sequence ID" value="NZ_JAQMUC010000096.1"/>
</dbReference>
<dbReference type="Pfam" id="PF13711">
    <property type="entry name" value="DUF4160"/>
    <property type="match status" value="1"/>
</dbReference>